<dbReference type="PANTHER" id="PTHR45856">
    <property type="entry name" value="ALPHA/BETA-HYDROLASES SUPERFAMILY PROTEIN"/>
    <property type="match status" value="1"/>
</dbReference>
<protein>
    <submittedName>
        <fullName evidence="2">Oidioi.mRNA.OKI2018_I69.PAR.g8464.t1.cds</fullName>
    </submittedName>
</protein>
<dbReference type="InterPro" id="IPR051218">
    <property type="entry name" value="Sec_MonoDiacylglyc_Lipase"/>
</dbReference>
<sequence length="134" mass="15353">MVFLMNERGIPDRPNEKRKTYLVISIAGTHGFRDIVQDLNIFKRKFEDTEARVHAGFYNQFLALKPKIRNRVELVLNETSVDEILITGHSLGGAVAAMFGAYLAVEFEDQNFRVITFGCPKPGNSDFRELFQQR</sequence>
<dbReference type="InterPro" id="IPR029058">
    <property type="entry name" value="AB_hydrolase_fold"/>
</dbReference>
<dbReference type="SUPFAM" id="SSF53474">
    <property type="entry name" value="alpha/beta-Hydrolases"/>
    <property type="match status" value="1"/>
</dbReference>
<dbReference type="CDD" id="cd00519">
    <property type="entry name" value="Lipase_3"/>
    <property type="match status" value="1"/>
</dbReference>
<dbReference type="Proteomes" id="UP001158576">
    <property type="component" value="Chromosome PAR"/>
</dbReference>
<dbReference type="Pfam" id="PF01764">
    <property type="entry name" value="Lipase_3"/>
    <property type="match status" value="1"/>
</dbReference>
<feature type="domain" description="Fungal lipase-type" evidence="1">
    <location>
        <begin position="23"/>
        <end position="132"/>
    </location>
</feature>
<reference evidence="2 3" key="1">
    <citation type="submission" date="2021-04" db="EMBL/GenBank/DDBJ databases">
        <authorList>
            <person name="Bliznina A."/>
        </authorList>
    </citation>
    <scope>NUCLEOTIDE SEQUENCE [LARGE SCALE GENOMIC DNA]</scope>
</reference>
<name>A0ABN7RII9_OIKDI</name>
<dbReference type="InterPro" id="IPR002921">
    <property type="entry name" value="Fungal_lipase-type"/>
</dbReference>
<evidence type="ECO:0000313" key="3">
    <source>
        <dbReference type="Proteomes" id="UP001158576"/>
    </source>
</evidence>
<dbReference type="Gene3D" id="3.40.50.1820">
    <property type="entry name" value="alpha/beta hydrolase"/>
    <property type="match status" value="1"/>
</dbReference>
<dbReference type="PANTHER" id="PTHR45856:SF11">
    <property type="entry name" value="FUNGAL LIPASE-LIKE DOMAIN-CONTAINING PROTEIN"/>
    <property type="match status" value="1"/>
</dbReference>
<organism evidence="2 3">
    <name type="scientific">Oikopleura dioica</name>
    <name type="common">Tunicate</name>
    <dbReference type="NCBI Taxonomy" id="34765"/>
    <lineage>
        <taxon>Eukaryota</taxon>
        <taxon>Metazoa</taxon>
        <taxon>Chordata</taxon>
        <taxon>Tunicata</taxon>
        <taxon>Appendicularia</taxon>
        <taxon>Copelata</taxon>
        <taxon>Oikopleuridae</taxon>
        <taxon>Oikopleura</taxon>
    </lineage>
</organism>
<proteinExistence type="predicted"/>
<evidence type="ECO:0000313" key="2">
    <source>
        <dbReference type="EMBL" id="CAG5076455.1"/>
    </source>
</evidence>
<dbReference type="EMBL" id="OU015568">
    <property type="protein sequence ID" value="CAG5076455.1"/>
    <property type="molecule type" value="Genomic_DNA"/>
</dbReference>
<gene>
    <name evidence="2" type="ORF">OKIOD_LOCUS22</name>
</gene>
<accession>A0ABN7RII9</accession>
<evidence type="ECO:0000259" key="1">
    <source>
        <dbReference type="Pfam" id="PF01764"/>
    </source>
</evidence>
<keyword evidence="3" id="KW-1185">Reference proteome</keyword>